<reference evidence="2 3" key="1">
    <citation type="submission" date="2016-05" db="EMBL/GenBank/DDBJ databases">
        <title>Complete genome sequence of a phthalic acid esters degrading Mycobacterium sp. YC-RL4.</title>
        <authorList>
            <person name="Ren L."/>
            <person name="Fan S."/>
            <person name="Ruth N."/>
            <person name="Jia Y."/>
            <person name="Wang J."/>
            <person name="Qiao C."/>
        </authorList>
    </citation>
    <scope>NUCLEOTIDE SEQUENCE [LARGE SCALE GENOMIC DNA]</scope>
    <source>
        <strain evidence="2 3">YC-RL4</strain>
    </source>
</reference>
<evidence type="ECO:0000256" key="1">
    <source>
        <dbReference type="ARBA" id="ARBA00022679"/>
    </source>
</evidence>
<dbReference type="SUPFAM" id="SSF89796">
    <property type="entry name" value="CoA-transferase family III (CaiB/BaiF)"/>
    <property type="match status" value="1"/>
</dbReference>
<keyword evidence="3" id="KW-1185">Reference proteome</keyword>
<dbReference type="RefSeq" id="WP_068002441.1">
    <property type="nucleotide sequence ID" value="NZ_CP015596.1"/>
</dbReference>
<evidence type="ECO:0000313" key="3">
    <source>
        <dbReference type="Proteomes" id="UP000077143"/>
    </source>
</evidence>
<gene>
    <name evidence="2" type="ORF">A7U43_11040</name>
</gene>
<dbReference type="InterPro" id="IPR044855">
    <property type="entry name" value="CoA-Trfase_III_dom3_sf"/>
</dbReference>
<dbReference type="GO" id="GO:0008410">
    <property type="term" value="F:CoA-transferase activity"/>
    <property type="evidence" value="ECO:0007669"/>
    <property type="project" value="TreeGrafter"/>
</dbReference>
<dbReference type="KEGG" id="madi:A7U43_11040"/>
<dbReference type="Proteomes" id="UP000077143">
    <property type="component" value="Chromosome"/>
</dbReference>
<proteinExistence type="predicted"/>
<dbReference type="Pfam" id="PF02515">
    <property type="entry name" value="CoA_transf_3"/>
    <property type="match status" value="1"/>
</dbReference>
<dbReference type="STRING" id="1682113.A7U43_11040"/>
<organism evidence="2 3">
    <name type="scientific">Mycobacterium adipatum</name>
    <dbReference type="NCBI Taxonomy" id="1682113"/>
    <lineage>
        <taxon>Bacteria</taxon>
        <taxon>Bacillati</taxon>
        <taxon>Actinomycetota</taxon>
        <taxon>Actinomycetes</taxon>
        <taxon>Mycobacteriales</taxon>
        <taxon>Mycobacteriaceae</taxon>
        <taxon>Mycobacterium</taxon>
    </lineage>
</organism>
<dbReference type="InterPro" id="IPR050483">
    <property type="entry name" value="CoA-transferase_III_domain"/>
</dbReference>
<dbReference type="InterPro" id="IPR023606">
    <property type="entry name" value="CoA-Trfase_III_dom_1_sf"/>
</dbReference>
<dbReference type="PANTHER" id="PTHR48207">
    <property type="entry name" value="SUCCINATE--HYDROXYMETHYLGLUTARATE COA-TRANSFERASE"/>
    <property type="match status" value="1"/>
</dbReference>
<accession>A0A172UUW6</accession>
<dbReference type="InterPro" id="IPR003673">
    <property type="entry name" value="CoA-Trfase_fam_III"/>
</dbReference>
<dbReference type="EMBL" id="CP015596">
    <property type="protein sequence ID" value="ANE82823.1"/>
    <property type="molecule type" value="Genomic_DNA"/>
</dbReference>
<keyword evidence="1 2" id="KW-0808">Transferase</keyword>
<evidence type="ECO:0000313" key="2">
    <source>
        <dbReference type="EMBL" id="ANE82823.1"/>
    </source>
</evidence>
<name>A0A172UUW6_9MYCO</name>
<dbReference type="Gene3D" id="3.40.50.10540">
    <property type="entry name" value="Crotonobetainyl-coa:carnitine coa-transferase, domain 1"/>
    <property type="match status" value="1"/>
</dbReference>
<dbReference type="Gene3D" id="3.30.1540.10">
    <property type="entry name" value="formyl-coa transferase, domain 3"/>
    <property type="match status" value="1"/>
</dbReference>
<dbReference type="PANTHER" id="PTHR48207:SF3">
    <property type="entry name" value="SUCCINATE--HYDROXYMETHYLGLUTARATE COA-TRANSFERASE"/>
    <property type="match status" value="1"/>
</dbReference>
<dbReference type="AlphaFoldDB" id="A0A172UUW6"/>
<protein>
    <submittedName>
        <fullName evidence="2">CoA-transferase</fullName>
    </submittedName>
</protein>
<sequence length="330" mass="34869">MLAGPYATMLLADLGAEVIKVEPPGGEISRQVSDSYFASLNRNKRSVCLDLRSAEGQTKLGELVSDSHALLVNMKPSAIKKLGLTYQHLRRHNEQIVCVALTGYGLHGGDDPAFDYVIQAATGVAAMTGDPDGPPTLPGYSAADNSTGLTAALGLLAQIVSGRGGQVDVCLRDVMLSQLNYRAAAYLNDGTAPKRYPFGAHSYYVPAQLFPTADGYLALFITHDGFWRSFAAEAGVTGFATMAQRAAAREDVLTAVTAALAGDTAVNWERRLTLLGIPAAAVRSLPEALEATPDLVVQAGDFRLVASPIKIDGFAPEYRPAPVFQAAQSS</sequence>